<feature type="region of interest" description="Disordered" evidence="1">
    <location>
        <begin position="52"/>
        <end position="91"/>
    </location>
</feature>
<evidence type="ECO:0000313" key="2">
    <source>
        <dbReference type="EMBL" id="RTI13954.1"/>
    </source>
</evidence>
<name>A0A430UX57_THESC</name>
<sequence>MIPMSLPKRVGALGVSVRRAHVILSAYEEAYAPLPRDAARVRFVPPEALERMRRARDTGCFRQAPSSEGKERTRRRGPRRSPGTATPGAEG</sequence>
<dbReference type="AlphaFoldDB" id="A0A430UX57"/>
<dbReference type="EMBL" id="PEMN01000377">
    <property type="protein sequence ID" value="RTI13954.1"/>
    <property type="molecule type" value="Genomic_DNA"/>
</dbReference>
<comment type="caution">
    <text evidence="2">The sequence shown here is derived from an EMBL/GenBank/DDBJ whole genome shotgun (WGS) entry which is preliminary data.</text>
</comment>
<feature type="compositionally biased region" description="Low complexity" evidence="1">
    <location>
        <begin position="80"/>
        <end position="91"/>
    </location>
</feature>
<reference evidence="2 3" key="1">
    <citation type="journal article" date="2019" name="Extremophiles">
        <title>Biogeography of thermophiles and predominance of Thermus scotoductus in domestic water heaters.</title>
        <authorList>
            <person name="Wilpiszeski R.L."/>
            <person name="Zhang Z."/>
            <person name="House C.H."/>
        </authorList>
    </citation>
    <scope>NUCLEOTIDE SEQUENCE [LARGE SCALE GENOMIC DNA]</scope>
    <source>
        <strain evidence="2 3">10_S10</strain>
    </source>
</reference>
<organism evidence="2 3">
    <name type="scientific">Thermus scotoductus</name>
    <dbReference type="NCBI Taxonomy" id="37636"/>
    <lineage>
        <taxon>Bacteria</taxon>
        <taxon>Thermotogati</taxon>
        <taxon>Deinococcota</taxon>
        <taxon>Deinococci</taxon>
        <taxon>Thermales</taxon>
        <taxon>Thermaceae</taxon>
        <taxon>Thermus</taxon>
    </lineage>
</organism>
<dbReference type="Proteomes" id="UP000288073">
    <property type="component" value="Unassembled WGS sequence"/>
</dbReference>
<proteinExistence type="predicted"/>
<gene>
    <name evidence="2" type="ORF">CSW23_12300</name>
</gene>
<evidence type="ECO:0000256" key="1">
    <source>
        <dbReference type="SAM" id="MobiDB-lite"/>
    </source>
</evidence>
<protein>
    <submittedName>
        <fullName evidence="2">Uncharacterized protein</fullName>
    </submittedName>
</protein>
<evidence type="ECO:0000313" key="3">
    <source>
        <dbReference type="Proteomes" id="UP000288073"/>
    </source>
</evidence>
<accession>A0A430UX57</accession>